<evidence type="ECO:0000313" key="2">
    <source>
        <dbReference type="EMBL" id="WBW63750.1"/>
    </source>
</evidence>
<organism evidence="2 3">
    <name type="scientific">Klebsiella electrica</name>
    <dbReference type="NCBI Taxonomy" id="1259973"/>
    <lineage>
        <taxon>Bacteria</taxon>
        <taxon>Pseudomonadati</taxon>
        <taxon>Pseudomonadota</taxon>
        <taxon>Gammaproteobacteria</taxon>
        <taxon>Enterobacterales</taxon>
        <taxon>Enterobacteriaceae</taxon>
        <taxon>Klebsiella/Raoultella group</taxon>
        <taxon>Klebsiella</taxon>
    </lineage>
</organism>
<gene>
    <name evidence="2" type="ORF">OR613_13105</name>
</gene>
<dbReference type="GO" id="GO:0016747">
    <property type="term" value="F:acyltransferase activity, transferring groups other than amino-acyl groups"/>
    <property type="evidence" value="ECO:0007669"/>
    <property type="project" value="InterPro"/>
</dbReference>
<dbReference type="EC" id="2.3.1.-" evidence="2"/>
<reference evidence="2 3" key="1">
    <citation type="journal article" date="2023" name="Microbiol. Resour. Announc.">
        <title>Complete Genome Sequence of the First Colistin-Resistant Raoultella electrica Strain.</title>
        <authorList>
            <person name="Aldeia C."/>
            <person name="Campos-Madueno E.I."/>
            <person name="Sendi P."/>
            <person name="Endimiani A."/>
        </authorList>
    </citation>
    <scope>NUCLEOTIDE SEQUENCE [LARGE SCALE GENOMIC DNA]</scope>
    <source>
        <strain evidence="2 3">S2-IND-01-C</strain>
    </source>
</reference>
<keyword evidence="2" id="KW-0012">Acyltransferase</keyword>
<dbReference type="CDD" id="cd04301">
    <property type="entry name" value="NAT_SF"/>
    <property type="match status" value="1"/>
</dbReference>
<dbReference type="Pfam" id="PF00583">
    <property type="entry name" value="Acetyltransf_1"/>
    <property type="match status" value="1"/>
</dbReference>
<keyword evidence="3" id="KW-1185">Reference proteome</keyword>
<evidence type="ECO:0000313" key="3">
    <source>
        <dbReference type="Proteomes" id="UP001210130"/>
    </source>
</evidence>
<dbReference type="AlphaFoldDB" id="A0AAJ5R0B9"/>
<dbReference type="RefSeq" id="WP_131050347.1">
    <property type="nucleotide sequence ID" value="NZ_CP112887.1"/>
</dbReference>
<evidence type="ECO:0000259" key="1">
    <source>
        <dbReference type="PROSITE" id="PS51186"/>
    </source>
</evidence>
<keyword evidence="2" id="KW-0808">Transferase</keyword>
<dbReference type="InterPro" id="IPR000182">
    <property type="entry name" value="GNAT_dom"/>
</dbReference>
<name>A0AAJ5R0B9_9ENTR</name>
<dbReference type="InterPro" id="IPR016181">
    <property type="entry name" value="Acyl_CoA_acyltransferase"/>
</dbReference>
<sequence>MNQLDYKPAVNELMIESICVNECYRGMGIGQILLSHIKYLAVQQDKNLTLDVITENNGARRLYEHTGFYEIGQKKLFFPPLCLASGM</sequence>
<dbReference type="PROSITE" id="PS51186">
    <property type="entry name" value="GNAT"/>
    <property type="match status" value="1"/>
</dbReference>
<dbReference type="EMBL" id="CP112887">
    <property type="protein sequence ID" value="WBW63750.1"/>
    <property type="molecule type" value="Genomic_DNA"/>
</dbReference>
<feature type="domain" description="N-acetyltransferase" evidence="1">
    <location>
        <begin position="1"/>
        <end position="87"/>
    </location>
</feature>
<dbReference type="Gene3D" id="3.40.630.30">
    <property type="match status" value="1"/>
</dbReference>
<dbReference type="Proteomes" id="UP001210130">
    <property type="component" value="Chromosome"/>
</dbReference>
<protein>
    <submittedName>
        <fullName evidence="2">GNAT family N-acetyltransferase</fullName>
        <ecNumber evidence="2">2.3.1.-</ecNumber>
    </submittedName>
</protein>
<proteinExistence type="predicted"/>
<accession>A0AAJ5R0B9</accession>
<dbReference type="SUPFAM" id="SSF55729">
    <property type="entry name" value="Acyl-CoA N-acyltransferases (Nat)"/>
    <property type="match status" value="1"/>
</dbReference>